<accession>A0A6A7ACZ9</accession>
<evidence type="ECO:0000313" key="2">
    <source>
        <dbReference type="Proteomes" id="UP000799424"/>
    </source>
</evidence>
<reference evidence="1" key="1">
    <citation type="journal article" date="2020" name="Stud. Mycol.">
        <title>101 Dothideomycetes genomes: a test case for predicting lifestyles and emergence of pathogens.</title>
        <authorList>
            <person name="Haridas S."/>
            <person name="Albert R."/>
            <person name="Binder M."/>
            <person name="Bloem J."/>
            <person name="Labutti K."/>
            <person name="Salamov A."/>
            <person name="Andreopoulos B."/>
            <person name="Baker S."/>
            <person name="Barry K."/>
            <person name="Bills G."/>
            <person name="Bluhm B."/>
            <person name="Cannon C."/>
            <person name="Castanera R."/>
            <person name="Culley D."/>
            <person name="Daum C."/>
            <person name="Ezra D."/>
            <person name="Gonzalez J."/>
            <person name="Henrissat B."/>
            <person name="Kuo A."/>
            <person name="Liang C."/>
            <person name="Lipzen A."/>
            <person name="Lutzoni F."/>
            <person name="Magnuson J."/>
            <person name="Mondo S."/>
            <person name="Nolan M."/>
            <person name="Ohm R."/>
            <person name="Pangilinan J."/>
            <person name="Park H.-J."/>
            <person name="Ramirez L."/>
            <person name="Alfaro M."/>
            <person name="Sun H."/>
            <person name="Tritt A."/>
            <person name="Yoshinaga Y."/>
            <person name="Zwiers L.-H."/>
            <person name="Turgeon B."/>
            <person name="Goodwin S."/>
            <person name="Spatafora J."/>
            <person name="Crous P."/>
            <person name="Grigoriev I."/>
        </authorList>
    </citation>
    <scope>NUCLEOTIDE SEQUENCE</scope>
    <source>
        <strain evidence="1">CBS 113818</strain>
    </source>
</reference>
<dbReference type="AlphaFoldDB" id="A0A6A7ACZ9"/>
<sequence>MDGANIIFFPAKQEADLKYRVHSACVTKMLITLMWSYDVQKKESERKILANLEDMFEHGI</sequence>
<evidence type="ECO:0000313" key="1">
    <source>
        <dbReference type="EMBL" id="KAF2831190.1"/>
    </source>
</evidence>
<organism evidence="1 2">
    <name type="scientific">Ophiobolus disseminans</name>
    <dbReference type="NCBI Taxonomy" id="1469910"/>
    <lineage>
        <taxon>Eukaryota</taxon>
        <taxon>Fungi</taxon>
        <taxon>Dikarya</taxon>
        <taxon>Ascomycota</taxon>
        <taxon>Pezizomycotina</taxon>
        <taxon>Dothideomycetes</taxon>
        <taxon>Pleosporomycetidae</taxon>
        <taxon>Pleosporales</taxon>
        <taxon>Pleosporineae</taxon>
        <taxon>Phaeosphaeriaceae</taxon>
        <taxon>Ophiobolus</taxon>
    </lineage>
</organism>
<proteinExistence type="predicted"/>
<dbReference type="EMBL" id="MU006218">
    <property type="protein sequence ID" value="KAF2831190.1"/>
    <property type="molecule type" value="Genomic_DNA"/>
</dbReference>
<dbReference type="Proteomes" id="UP000799424">
    <property type="component" value="Unassembled WGS sequence"/>
</dbReference>
<name>A0A6A7ACZ9_9PLEO</name>
<protein>
    <submittedName>
        <fullName evidence="1">Uncharacterized protein</fullName>
    </submittedName>
</protein>
<keyword evidence="2" id="KW-1185">Reference proteome</keyword>
<gene>
    <name evidence="1" type="ORF">CC86DRAFT_136207</name>
</gene>